<organism evidence="1 2">
    <name type="scientific">Dendrobium chrysotoxum</name>
    <name type="common">Orchid</name>
    <dbReference type="NCBI Taxonomy" id="161865"/>
    <lineage>
        <taxon>Eukaryota</taxon>
        <taxon>Viridiplantae</taxon>
        <taxon>Streptophyta</taxon>
        <taxon>Embryophyta</taxon>
        <taxon>Tracheophyta</taxon>
        <taxon>Spermatophyta</taxon>
        <taxon>Magnoliopsida</taxon>
        <taxon>Liliopsida</taxon>
        <taxon>Asparagales</taxon>
        <taxon>Orchidaceae</taxon>
        <taxon>Epidendroideae</taxon>
        <taxon>Malaxideae</taxon>
        <taxon>Dendrobiinae</taxon>
        <taxon>Dendrobium</taxon>
    </lineage>
</organism>
<comment type="caution">
    <text evidence="1">The sequence shown here is derived from an EMBL/GenBank/DDBJ whole genome shotgun (WGS) entry which is preliminary data.</text>
</comment>
<protein>
    <submittedName>
        <fullName evidence="1">Uncharacterized protein</fullName>
    </submittedName>
</protein>
<sequence>MKLKDCIFLNDKLALYALVEEFVKVPLGLLPGELIQKMIGCQPNNIDLSDGKNHFIERRLIFKVIVEMMVQINPHIYFFIADLMQKGNSVEVSVSMQAKKTKHMELDFH</sequence>
<dbReference type="AlphaFoldDB" id="A0AAV7G407"/>
<name>A0AAV7G407_DENCH</name>
<evidence type="ECO:0000313" key="2">
    <source>
        <dbReference type="Proteomes" id="UP000775213"/>
    </source>
</evidence>
<evidence type="ECO:0000313" key="1">
    <source>
        <dbReference type="EMBL" id="KAH0450865.1"/>
    </source>
</evidence>
<reference evidence="1 2" key="1">
    <citation type="journal article" date="2021" name="Hortic Res">
        <title>Chromosome-scale assembly of the Dendrobium chrysotoxum genome enhances the understanding of orchid evolution.</title>
        <authorList>
            <person name="Zhang Y."/>
            <person name="Zhang G.Q."/>
            <person name="Zhang D."/>
            <person name="Liu X.D."/>
            <person name="Xu X.Y."/>
            <person name="Sun W.H."/>
            <person name="Yu X."/>
            <person name="Zhu X."/>
            <person name="Wang Z.W."/>
            <person name="Zhao X."/>
            <person name="Zhong W.Y."/>
            <person name="Chen H."/>
            <person name="Yin W.L."/>
            <person name="Huang T."/>
            <person name="Niu S.C."/>
            <person name="Liu Z.J."/>
        </authorList>
    </citation>
    <scope>NUCLEOTIDE SEQUENCE [LARGE SCALE GENOMIC DNA]</scope>
    <source>
        <strain evidence="1">Lindl</strain>
    </source>
</reference>
<proteinExistence type="predicted"/>
<gene>
    <name evidence="1" type="ORF">IEQ34_021557</name>
</gene>
<keyword evidence="2" id="KW-1185">Reference proteome</keyword>
<accession>A0AAV7G407</accession>
<dbReference type="EMBL" id="JAGFBR010000018">
    <property type="protein sequence ID" value="KAH0450865.1"/>
    <property type="molecule type" value="Genomic_DNA"/>
</dbReference>
<dbReference type="Proteomes" id="UP000775213">
    <property type="component" value="Unassembled WGS sequence"/>
</dbReference>